<evidence type="ECO:0000256" key="5">
    <source>
        <dbReference type="HAMAP-Rule" id="MF_01107"/>
    </source>
</evidence>
<sequence length="396" mass="43621">MQTDKVKELDEKYHMGVYNRLPLVIKEGKGVYLYDSEGEKYLDFAGGIAVNALGHDHPEVTEAIQEQSEKLLHSSNLYYFEIQARLARLLVENSSADKVFFANSGAEANEGALKLARRHFYNREDDRREVIVAENSFHGRTLATIAATAQPKYQKPFQPLPPKFSEVPFGDLEALERKISEETAAIMLEPVQGEGGVKPASRDYLAGVRSLCDEKDLLFILDEVQTGIGRTGSLFAHEEYEVKPDIFTSAKALGNGMPISCLLARGEVSEAFEAGDHATTFGGNPLACRAAYSTVNTILDSDLLSHVDEIGSYFQNKLEEIAVEFDPVNQARGMGLLLGLEVENSPGDILQSMLDKNVLVLTAGDSVVRFAPPLIIEKDHVDKVVDVLRETLSELS</sequence>
<evidence type="ECO:0000313" key="6">
    <source>
        <dbReference type="EMBL" id="SDL32483.1"/>
    </source>
</evidence>
<dbReference type="NCBIfam" id="TIGR00707">
    <property type="entry name" value="argD"/>
    <property type="match status" value="1"/>
</dbReference>
<dbReference type="InterPro" id="IPR015422">
    <property type="entry name" value="PyrdxlP-dep_Trfase_small"/>
</dbReference>
<comment type="pathway">
    <text evidence="5">Amino-acid biosynthesis; L-arginine biosynthesis; N(2)-acetyl-L-ornithine from L-glutamate: step 4/4.</text>
</comment>
<gene>
    <name evidence="5" type="primary">argD</name>
    <name evidence="6" type="ORF">SAMN04488692_103138</name>
</gene>
<feature type="binding site" evidence="5">
    <location>
        <position position="137"/>
    </location>
    <ligand>
        <name>pyridoxal 5'-phosphate</name>
        <dbReference type="ChEBI" id="CHEBI:597326"/>
    </ligand>
</feature>
<keyword evidence="1 5" id="KW-0032">Aminotransferase</keyword>
<feature type="binding site" evidence="5">
    <location>
        <position position="140"/>
    </location>
    <ligand>
        <name>N(2)-acetyl-L-ornithine</name>
        <dbReference type="ChEBI" id="CHEBI:57805"/>
    </ligand>
</feature>
<proteinExistence type="inferred from homology"/>
<keyword evidence="5" id="KW-0963">Cytoplasm</keyword>
<feature type="binding site" evidence="5">
    <location>
        <begin position="105"/>
        <end position="106"/>
    </location>
    <ligand>
        <name>pyridoxal 5'-phosphate</name>
        <dbReference type="ChEBI" id="CHEBI:597326"/>
    </ligand>
</feature>
<feature type="binding site" evidence="5">
    <location>
        <position position="279"/>
    </location>
    <ligand>
        <name>N(2)-acetyl-L-ornithine</name>
        <dbReference type="ChEBI" id="CHEBI:57805"/>
    </ligand>
</feature>
<dbReference type="Gene3D" id="3.40.640.10">
    <property type="entry name" value="Type I PLP-dependent aspartate aminotransferase-like (Major domain)"/>
    <property type="match status" value="1"/>
</dbReference>
<dbReference type="PIRSF" id="PIRSF000521">
    <property type="entry name" value="Transaminase_4ab_Lys_Orn"/>
    <property type="match status" value="1"/>
</dbReference>
<organism evidence="6 7">
    <name type="scientific">Halarsenatibacter silvermanii</name>
    <dbReference type="NCBI Taxonomy" id="321763"/>
    <lineage>
        <taxon>Bacteria</taxon>
        <taxon>Bacillati</taxon>
        <taxon>Bacillota</taxon>
        <taxon>Clostridia</taxon>
        <taxon>Halanaerobiales</taxon>
        <taxon>Halarsenatibacteraceae</taxon>
        <taxon>Halarsenatibacter</taxon>
    </lineage>
</organism>
<dbReference type="InterPro" id="IPR015424">
    <property type="entry name" value="PyrdxlP-dep_Trfase"/>
</dbReference>
<dbReference type="EC" id="2.6.1.11" evidence="5"/>
<evidence type="ECO:0000256" key="4">
    <source>
        <dbReference type="ARBA" id="ARBA00022898"/>
    </source>
</evidence>
<feature type="modified residue" description="N6-(pyridoxal phosphate)lysine" evidence="5">
    <location>
        <position position="251"/>
    </location>
</feature>
<dbReference type="GO" id="GO:0006526">
    <property type="term" value="P:L-arginine biosynthetic process"/>
    <property type="evidence" value="ECO:0007669"/>
    <property type="project" value="UniProtKB-UniRule"/>
</dbReference>
<dbReference type="InterPro" id="IPR050103">
    <property type="entry name" value="Class-III_PLP-dep_AT"/>
</dbReference>
<dbReference type="GO" id="GO:0042802">
    <property type="term" value="F:identical protein binding"/>
    <property type="evidence" value="ECO:0007669"/>
    <property type="project" value="TreeGrafter"/>
</dbReference>
<keyword evidence="3 5" id="KW-0808">Transferase</keyword>
<dbReference type="EMBL" id="FNGO01000003">
    <property type="protein sequence ID" value="SDL32483.1"/>
    <property type="molecule type" value="Genomic_DNA"/>
</dbReference>
<comment type="subunit">
    <text evidence="5">Homodimer.</text>
</comment>
<dbReference type="STRING" id="321763.SAMN04488692_103138"/>
<dbReference type="AlphaFoldDB" id="A0A1G9J5I2"/>
<dbReference type="PROSITE" id="PS00600">
    <property type="entry name" value="AA_TRANSFER_CLASS_3"/>
    <property type="match status" value="1"/>
</dbReference>
<dbReference type="HAMAP" id="MF_01107">
    <property type="entry name" value="ArgD_aminotrans_3"/>
    <property type="match status" value="1"/>
</dbReference>
<keyword evidence="4 5" id="KW-0663">Pyridoxal phosphate</keyword>
<comment type="similarity">
    <text evidence="5">Belongs to the class-III pyridoxal-phosphate-dependent aminotransferase family. ArgD subfamily.</text>
</comment>
<dbReference type="CDD" id="cd00610">
    <property type="entry name" value="OAT_like"/>
    <property type="match status" value="1"/>
</dbReference>
<dbReference type="InterPro" id="IPR005814">
    <property type="entry name" value="Aminotrans_3"/>
</dbReference>
<evidence type="ECO:0000256" key="2">
    <source>
        <dbReference type="ARBA" id="ARBA00022605"/>
    </source>
</evidence>
<evidence type="ECO:0000256" key="1">
    <source>
        <dbReference type="ARBA" id="ARBA00022576"/>
    </source>
</evidence>
<dbReference type="FunFam" id="3.40.640.10:FF:000004">
    <property type="entry name" value="Acetylornithine aminotransferase"/>
    <property type="match status" value="1"/>
</dbReference>
<feature type="binding site" evidence="5">
    <location>
        <begin position="222"/>
        <end position="225"/>
    </location>
    <ligand>
        <name>pyridoxal 5'-phosphate</name>
        <dbReference type="ChEBI" id="CHEBI:597326"/>
    </ligand>
</feature>
<dbReference type="InterPro" id="IPR049704">
    <property type="entry name" value="Aminotrans_3_PPA_site"/>
</dbReference>
<comment type="cofactor">
    <cofactor evidence="5">
        <name>pyridoxal 5'-phosphate</name>
        <dbReference type="ChEBI" id="CHEBI:597326"/>
    </cofactor>
    <text evidence="5">Binds 1 pyridoxal phosphate per subunit.</text>
</comment>
<dbReference type="RefSeq" id="WP_089758343.1">
    <property type="nucleotide sequence ID" value="NZ_FNGO01000003.1"/>
</dbReference>
<dbReference type="PANTHER" id="PTHR11986:SF79">
    <property type="entry name" value="ACETYLORNITHINE AMINOTRANSFERASE, MITOCHONDRIAL"/>
    <property type="match status" value="1"/>
</dbReference>
<comment type="miscellaneous">
    <text evidence="5">May also have succinyldiaminopimelate aminotransferase activity, thus carrying out the corresponding step in lysine biosynthesis.</text>
</comment>
<evidence type="ECO:0000313" key="7">
    <source>
        <dbReference type="Proteomes" id="UP000199476"/>
    </source>
</evidence>
<accession>A0A1G9J5I2</accession>
<evidence type="ECO:0000256" key="3">
    <source>
        <dbReference type="ARBA" id="ARBA00022679"/>
    </source>
</evidence>
<dbReference type="InterPro" id="IPR004636">
    <property type="entry name" value="AcOrn/SuccOrn_fam"/>
</dbReference>
<dbReference type="Pfam" id="PF00202">
    <property type="entry name" value="Aminotran_3"/>
    <property type="match status" value="1"/>
</dbReference>
<dbReference type="OrthoDB" id="9807885at2"/>
<keyword evidence="7" id="KW-1185">Reference proteome</keyword>
<dbReference type="PANTHER" id="PTHR11986">
    <property type="entry name" value="AMINOTRANSFERASE CLASS III"/>
    <property type="match status" value="1"/>
</dbReference>
<keyword evidence="2 5" id="KW-0028">Amino-acid biosynthesis</keyword>
<keyword evidence="5" id="KW-0055">Arginine biosynthesis</keyword>
<dbReference type="NCBIfam" id="NF002325">
    <property type="entry name" value="PRK01278.1"/>
    <property type="match status" value="1"/>
</dbReference>
<dbReference type="Proteomes" id="UP000199476">
    <property type="component" value="Unassembled WGS sequence"/>
</dbReference>
<reference evidence="6 7" key="1">
    <citation type="submission" date="2016-10" db="EMBL/GenBank/DDBJ databases">
        <authorList>
            <person name="de Groot N.N."/>
        </authorList>
    </citation>
    <scope>NUCLEOTIDE SEQUENCE [LARGE SCALE GENOMIC DNA]</scope>
    <source>
        <strain evidence="6 7">SLAS-1</strain>
    </source>
</reference>
<dbReference type="Gene3D" id="3.90.1150.10">
    <property type="entry name" value="Aspartate Aminotransferase, domain 1"/>
    <property type="match status" value="1"/>
</dbReference>
<dbReference type="GO" id="GO:0003992">
    <property type="term" value="F:N2-acetyl-L-ornithine:2-oxoglutarate 5-aminotransferase activity"/>
    <property type="evidence" value="ECO:0007669"/>
    <property type="project" value="UniProtKB-UniRule"/>
</dbReference>
<dbReference type="UniPathway" id="UPA00068">
    <property type="reaction ID" value="UER00109"/>
</dbReference>
<feature type="binding site" evidence="5">
    <location>
        <position position="280"/>
    </location>
    <ligand>
        <name>pyridoxal 5'-phosphate</name>
        <dbReference type="ChEBI" id="CHEBI:597326"/>
    </ligand>
</feature>
<dbReference type="GO" id="GO:0005737">
    <property type="term" value="C:cytoplasm"/>
    <property type="evidence" value="ECO:0007669"/>
    <property type="project" value="UniProtKB-SubCell"/>
</dbReference>
<dbReference type="InterPro" id="IPR015421">
    <property type="entry name" value="PyrdxlP-dep_Trfase_major"/>
</dbReference>
<dbReference type="GO" id="GO:0030170">
    <property type="term" value="F:pyridoxal phosphate binding"/>
    <property type="evidence" value="ECO:0007669"/>
    <property type="project" value="InterPro"/>
</dbReference>
<dbReference type="SUPFAM" id="SSF53383">
    <property type="entry name" value="PLP-dependent transferases"/>
    <property type="match status" value="1"/>
</dbReference>
<comment type="catalytic activity">
    <reaction evidence="5">
        <text>N(2)-acetyl-L-ornithine + 2-oxoglutarate = N-acetyl-L-glutamate 5-semialdehyde + L-glutamate</text>
        <dbReference type="Rhea" id="RHEA:18049"/>
        <dbReference type="ChEBI" id="CHEBI:16810"/>
        <dbReference type="ChEBI" id="CHEBI:29123"/>
        <dbReference type="ChEBI" id="CHEBI:29985"/>
        <dbReference type="ChEBI" id="CHEBI:57805"/>
        <dbReference type="EC" id="2.6.1.11"/>
    </reaction>
</comment>
<protein>
    <recommendedName>
        <fullName evidence="5">Acetylornithine aminotransferase</fullName>
        <shortName evidence="5">ACOAT</shortName>
        <ecNumber evidence="5">2.6.1.11</ecNumber>
    </recommendedName>
</protein>
<comment type="subcellular location">
    <subcellularLocation>
        <location evidence="5">Cytoplasm</location>
    </subcellularLocation>
</comment>
<name>A0A1G9J5I2_9FIRM</name>